<dbReference type="SMART" id="SM00609">
    <property type="entry name" value="VIT"/>
    <property type="match status" value="1"/>
</dbReference>
<feature type="compositionally biased region" description="Low complexity" evidence="1">
    <location>
        <begin position="385"/>
        <end position="415"/>
    </location>
</feature>
<protein>
    <submittedName>
        <fullName evidence="2">Uncharacterized protein</fullName>
    </submittedName>
</protein>
<dbReference type="EMBL" id="OB660473">
    <property type="protein sequence ID" value="CAD7224949.1"/>
    <property type="molecule type" value="Genomic_DNA"/>
</dbReference>
<sequence>MNMEEKPIEAVYLFPMDDSAAITKFSTLLDGRLIKGVVKTAEEAKEDYQRAITEKKTAFLVEEDKPDVFKVVIGNIPPSSQAIVKISYVTELHVEEESIRFYLPTTIAPRYSPMHEPEAQSNQDKRAAKDLAQLEHSFDSPCPLEISCDIESASAIVSVSSPTHAISTSVSQDGDVKKQKVLLSGRTTDMDRDFVLLIKPHDIHQPRLIIEESWDFGGKSYAAMLTFVPSFKLSPMTAEVIFLVDRSGSMEWGNKIEMAKNALKIFLKSLPTGSYFNIVGFGWHFQALFRSSVPYEEMSVQEAMAYVNSIEADFGGTEILKPLKYIFALPHIEGAARLTSKFTSYVAVDQSQNRVHDAMETRMIANQLPFDWGGHMYAFRGFSGSKSRAGSKSKGVGLARSKSKAGGSKSRAGSKSKGGGPKFKARGKSKASGSKSRAGSKSKGGGSKSRPRDASKSSGSKSASGSKDSSRSSSVSPRSLRFFSAASAVKEALKTKQLEEPRTEAQKFQLIIEAQKFDGSFPTDDIRLLKLFGWKEEKEVEEGAKAFNLAPEVFITLVTLEYLHSQLAAFQEEWKLMVKKTGEWIRQKGGVDEGVRAKIKEQLQKRLSSEKAKD</sequence>
<proteinExistence type="predicted"/>
<evidence type="ECO:0000256" key="1">
    <source>
        <dbReference type="SAM" id="MobiDB-lite"/>
    </source>
</evidence>
<dbReference type="Pfam" id="PF08487">
    <property type="entry name" value="VIT"/>
    <property type="match status" value="1"/>
</dbReference>
<dbReference type="AlphaFoldDB" id="A0A7R8ZLX8"/>
<evidence type="ECO:0000313" key="2">
    <source>
        <dbReference type="EMBL" id="CAD7224949.1"/>
    </source>
</evidence>
<dbReference type="InterPro" id="IPR002035">
    <property type="entry name" value="VWF_A"/>
</dbReference>
<gene>
    <name evidence="2" type="ORF">CTOB1V02_LOCUS2898</name>
</gene>
<dbReference type="PANTHER" id="PTHR45737:SF6">
    <property type="entry name" value="VON WILLEBRAND FACTOR A DOMAIN-CONTAINING PROTEIN 5A"/>
    <property type="match status" value="1"/>
</dbReference>
<dbReference type="Gene3D" id="3.40.50.410">
    <property type="entry name" value="von Willebrand factor, type A domain"/>
    <property type="match status" value="1"/>
</dbReference>
<organism evidence="2">
    <name type="scientific">Cyprideis torosa</name>
    <dbReference type="NCBI Taxonomy" id="163714"/>
    <lineage>
        <taxon>Eukaryota</taxon>
        <taxon>Metazoa</taxon>
        <taxon>Ecdysozoa</taxon>
        <taxon>Arthropoda</taxon>
        <taxon>Crustacea</taxon>
        <taxon>Oligostraca</taxon>
        <taxon>Ostracoda</taxon>
        <taxon>Podocopa</taxon>
        <taxon>Podocopida</taxon>
        <taxon>Cytherocopina</taxon>
        <taxon>Cytheroidea</taxon>
        <taxon>Cytherideidae</taxon>
        <taxon>Cyprideis</taxon>
    </lineage>
</organism>
<dbReference type="InterPro" id="IPR036465">
    <property type="entry name" value="vWFA_dom_sf"/>
</dbReference>
<reference evidence="2" key="1">
    <citation type="submission" date="2020-11" db="EMBL/GenBank/DDBJ databases">
        <authorList>
            <person name="Tran Van P."/>
        </authorList>
    </citation>
    <scope>NUCLEOTIDE SEQUENCE</scope>
</reference>
<dbReference type="GO" id="GO:0032991">
    <property type="term" value="C:protein-containing complex"/>
    <property type="evidence" value="ECO:0007669"/>
    <property type="project" value="UniProtKB-ARBA"/>
</dbReference>
<name>A0A7R8ZLX8_9CRUS</name>
<dbReference type="SUPFAM" id="SSF53300">
    <property type="entry name" value="vWA-like"/>
    <property type="match status" value="1"/>
</dbReference>
<dbReference type="PROSITE" id="PS51468">
    <property type="entry name" value="VIT"/>
    <property type="match status" value="1"/>
</dbReference>
<dbReference type="PANTHER" id="PTHR45737">
    <property type="entry name" value="VON WILLEBRAND FACTOR A DOMAIN-CONTAINING PROTEIN 5A"/>
    <property type="match status" value="1"/>
</dbReference>
<dbReference type="InterPro" id="IPR013694">
    <property type="entry name" value="VIT"/>
</dbReference>
<feature type="compositionally biased region" description="Low complexity" evidence="1">
    <location>
        <begin position="430"/>
        <end position="441"/>
    </location>
</feature>
<feature type="compositionally biased region" description="Low complexity" evidence="1">
    <location>
        <begin position="456"/>
        <end position="475"/>
    </location>
</feature>
<dbReference type="OrthoDB" id="1729737at2759"/>
<feature type="region of interest" description="Disordered" evidence="1">
    <location>
        <begin position="385"/>
        <end position="475"/>
    </location>
</feature>
<accession>A0A7R8ZLX8</accession>
<dbReference type="Pfam" id="PF13768">
    <property type="entry name" value="VWA_3"/>
    <property type="match status" value="1"/>
</dbReference>